<evidence type="ECO:0000256" key="6">
    <source>
        <dbReference type="PIRSR" id="PIRSR001430-2"/>
    </source>
</evidence>
<dbReference type="GO" id="GO:0160147">
    <property type="term" value="F:tRNA pseudouridine(38-40) synthase activity"/>
    <property type="evidence" value="ECO:0007669"/>
    <property type="project" value="UniProtKB-EC"/>
</dbReference>
<dbReference type="Proteomes" id="UP000318709">
    <property type="component" value="Chromosome"/>
</dbReference>
<dbReference type="AlphaFoldDB" id="A0A4Y6UBE8"/>
<gene>
    <name evidence="4 10" type="primary">truA</name>
    <name evidence="10" type="ORF">E3E12_06540</name>
</gene>
<dbReference type="GO" id="GO:0031119">
    <property type="term" value="P:tRNA pseudouridine synthesis"/>
    <property type="evidence" value="ECO:0007669"/>
    <property type="project" value="UniProtKB-UniRule"/>
</dbReference>
<evidence type="ECO:0000256" key="2">
    <source>
        <dbReference type="ARBA" id="ARBA00022694"/>
    </source>
</evidence>
<keyword evidence="11" id="KW-1185">Reference proteome</keyword>
<dbReference type="Gene3D" id="3.30.70.660">
    <property type="entry name" value="Pseudouridine synthase I, catalytic domain, C-terminal subdomain"/>
    <property type="match status" value="1"/>
</dbReference>
<dbReference type="NCBIfam" id="TIGR00071">
    <property type="entry name" value="hisT_truA"/>
    <property type="match status" value="1"/>
</dbReference>
<evidence type="ECO:0000313" key="10">
    <source>
        <dbReference type="EMBL" id="QDH13898.1"/>
    </source>
</evidence>
<proteinExistence type="inferred from homology"/>
<dbReference type="HAMAP" id="MF_00171">
    <property type="entry name" value="TruA"/>
    <property type="match status" value="1"/>
</dbReference>
<dbReference type="PANTHER" id="PTHR11142">
    <property type="entry name" value="PSEUDOURIDYLATE SYNTHASE"/>
    <property type="match status" value="1"/>
</dbReference>
<feature type="region of interest" description="Disordered" evidence="8">
    <location>
        <begin position="1"/>
        <end position="27"/>
    </location>
</feature>
<dbReference type="Pfam" id="PF01416">
    <property type="entry name" value="PseudoU_synth_1"/>
    <property type="match status" value="2"/>
</dbReference>
<evidence type="ECO:0000259" key="9">
    <source>
        <dbReference type="Pfam" id="PF01416"/>
    </source>
</evidence>
<feature type="domain" description="Pseudouridine synthase I TruA alpha/beta" evidence="9">
    <location>
        <begin position="34"/>
        <end position="133"/>
    </location>
</feature>
<dbReference type="Gene3D" id="3.30.70.580">
    <property type="entry name" value="Pseudouridine synthase I, catalytic domain, N-terminal subdomain"/>
    <property type="match status" value="1"/>
</dbReference>
<accession>A0A4Y6UBE8</accession>
<organism evidence="10 11">
    <name type="scientific">Formicincola oecophyllae</name>
    <dbReference type="NCBI Taxonomy" id="2558361"/>
    <lineage>
        <taxon>Bacteria</taxon>
        <taxon>Pseudomonadati</taxon>
        <taxon>Pseudomonadota</taxon>
        <taxon>Alphaproteobacteria</taxon>
        <taxon>Acetobacterales</taxon>
        <taxon>Acetobacteraceae</taxon>
        <taxon>Formicincola</taxon>
    </lineage>
</organism>
<feature type="domain" description="Pseudouridine synthase I TruA alpha/beta" evidence="9">
    <location>
        <begin position="173"/>
        <end position="275"/>
    </location>
</feature>
<dbReference type="SUPFAM" id="SSF55120">
    <property type="entry name" value="Pseudouridine synthase"/>
    <property type="match status" value="1"/>
</dbReference>
<dbReference type="OrthoDB" id="9811823at2"/>
<evidence type="ECO:0000256" key="3">
    <source>
        <dbReference type="ARBA" id="ARBA00023235"/>
    </source>
</evidence>
<dbReference type="InterPro" id="IPR020097">
    <property type="entry name" value="PsdUridine_synth_TruA_a/b_dom"/>
</dbReference>
<dbReference type="InterPro" id="IPR001406">
    <property type="entry name" value="PsdUridine_synth_TruA"/>
</dbReference>
<feature type="active site" description="Nucleophile" evidence="4 5">
    <location>
        <position position="79"/>
    </location>
</feature>
<dbReference type="GO" id="GO:0003723">
    <property type="term" value="F:RNA binding"/>
    <property type="evidence" value="ECO:0007669"/>
    <property type="project" value="InterPro"/>
</dbReference>
<dbReference type="RefSeq" id="WP_141443605.1">
    <property type="nucleotide sequence ID" value="NZ_CP038231.1"/>
</dbReference>
<evidence type="ECO:0000256" key="7">
    <source>
        <dbReference type="RuleBase" id="RU003792"/>
    </source>
</evidence>
<comment type="caution">
    <text evidence="4">Lacks conserved residue(s) required for the propagation of feature annotation.</text>
</comment>
<dbReference type="PANTHER" id="PTHR11142:SF0">
    <property type="entry name" value="TRNA PSEUDOURIDINE SYNTHASE-LIKE 1"/>
    <property type="match status" value="1"/>
</dbReference>
<evidence type="ECO:0000256" key="1">
    <source>
        <dbReference type="ARBA" id="ARBA00009375"/>
    </source>
</evidence>
<sequence length="281" mass="30978">MSTLPQPAAHGQRTWADPARDKSGPRPERWAIKVEFDGTDYVGWQKQKSGLAIQQLIEEAATQLSSGQPVPSITSGRTDSGVHAAGLVAHLDFPPGSNLTAHALAGALNYRLKPHPVVVLQAAPVSLSWNARFSATWRRYRYSILNRRARPALQARTMTHVPYPLDVSAMRAASQHLLGHHDFSSFRAAACQARDALRTLDELTIHQEGDVIFMETQARSFLHHQVRNMVGTLVQVGRGRWHPDDVKRILQARDRTQAGPTAPATGLCFMAVGYDEDPFAS</sequence>
<dbReference type="EC" id="5.4.99.12" evidence="4"/>
<evidence type="ECO:0000256" key="5">
    <source>
        <dbReference type="PIRSR" id="PIRSR001430-1"/>
    </source>
</evidence>
<name>A0A4Y6UBE8_9PROT</name>
<evidence type="ECO:0000256" key="4">
    <source>
        <dbReference type="HAMAP-Rule" id="MF_00171"/>
    </source>
</evidence>
<comment type="function">
    <text evidence="4">Formation of pseudouridine at positions 38, 39 and 40 in the anticodon stem and loop of transfer RNAs.</text>
</comment>
<dbReference type="InterPro" id="IPR020103">
    <property type="entry name" value="PsdUridine_synth_cat_dom_sf"/>
</dbReference>
<comment type="similarity">
    <text evidence="1 4 7">Belongs to the tRNA pseudouridine synthase TruA family.</text>
</comment>
<protein>
    <recommendedName>
        <fullName evidence="4">tRNA pseudouridine synthase A</fullName>
        <ecNumber evidence="4">5.4.99.12</ecNumber>
    </recommendedName>
    <alternativeName>
        <fullName evidence="4">tRNA pseudouridine(38-40) synthase</fullName>
    </alternativeName>
    <alternativeName>
        <fullName evidence="4">tRNA pseudouridylate synthase I</fullName>
    </alternativeName>
    <alternativeName>
        <fullName evidence="4">tRNA-uridine isomerase I</fullName>
    </alternativeName>
</protein>
<feature type="binding site" evidence="4 6">
    <location>
        <position position="140"/>
    </location>
    <ligand>
        <name>substrate</name>
    </ligand>
</feature>
<evidence type="ECO:0000256" key="8">
    <source>
        <dbReference type="SAM" id="MobiDB-lite"/>
    </source>
</evidence>
<comment type="subunit">
    <text evidence="4">Homodimer.</text>
</comment>
<dbReference type="CDD" id="cd02570">
    <property type="entry name" value="PseudoU_synth_EcTruA"/>
    <property type="match status" value="1"/>
</dbReference>
<dbReference type="InterPro" id="IPR020094">
    <property type="entry name" value="TruA/RsuA/RluB/E/F_N"/>
</dbReference>
<keyword evidence="2 4" id="KW-0819">tRNA processing</keyword>
<reference evidence="10 11" key="1">
    <citation type="submission" date="2019-03" db="EMBL/GenBank/DDBJ databases">
        <title>The complete genome sequence of Swingsia_sp. F3b2 LMG30590(T).</title>
        <authorList>
            <person name="Chua K.-O."/>
            <person name="Chan K.-G."/>
            <person name="See-Too W.-S."/>
        </authorList>
    </citation>
    <scope>NUCLEOTIDE SEQUENCE [LARGE SCALE GENOMIC DNA]</scope>
    <source>
        <strain evidence="10 11">F3b2</strain>
    </source>
</reference>
<comment type="catalytic activity">
    <reaction evidence="4 7">
        <text>uridine(38/39/40) in tRNA = pseudouridine(38/39/40) in tRNA</text>
        <dbReference type="Rhea" id="RHEA:22376"/>
        <dbReference type="Rhea" id="RHEA-COMP:10085"/>
        <dbReference type="Rhea" id="RHEA-COMP:10087"/>
        <dbReference type="ChEBI" id="CHEBI:65314"/>
        <dbReference type="ChEBI" id="CHEBI:65315"/>
        <dbReference type="EC" id="5.4.99.12"/>
    </reaction>
</comment>
<dbReference type="EMBL" id="CP038231">
    <property type="protein sequence ID" value="QDH13898.1"/>
    <property type="molecule type" value="Genomic_DNA"/>
</dbReference>
<keyword evidence="3 4" id="KW-0413">Isomerase</keyword>
<evidence type="ECO:0000313" key="11">
    <source>
        <dbReference type="Proteomes" id="UP000318709"/>
    </source>
</evidence>
<dbReference type="KEGG" id="swf:E3E12_06540"/>
<feature type="compositionally biased region" description="Basic and acidic residues" evidence="8">
    <location>
        <begin position="18"/>
        <end position="27"/>
    </location>
</feature>
<dbReference type="PIRSF" id="PIRSF001430">
    <property type="entry name" value="tRNA_psdUrid_synth"/>
    <property type="match status" value="1"/>
</dbReference>
<dbReference type="InterPro" id="IPR020095">
    <property type="entry name" value="PsdUridine_synth_TruA_C"/>
</dbReference>